<accession>A0A516H5W0</accession>
<dbReference type="InterPro" id="IPR050005">
    <property type="entry name" value="DenD"/>
</dbReference>
<evidence type="ECO:0000256" key="2">
    <source>
        <dbReference type="ARBA" id="ARBA00023277"/>
    </source>
</evidence>
<evidence type="ECO:0000256" key="1">
    <source>
        <dbReference type="ARBA" id="ARBA00022857"/>
    </source>
</evidence>
<organism evidence="4 5">
    <name type="scientific">Ferrovibrio terrae</name>
    <dbReference type="NCBI Taxonomy" id="2594003"/>
    <lineage>
        <taxon>Bacteria</taxon>
        <taxon>Pseudomonadati</taxon>
        <taxon>Pseudomonadota</taxon>
        <taxon>Alphaproteobacteria</taxon>
        <taxon>Rhodospirillales</taxon>
        <taxon>Rhodospirillaceae</taxon>
        <taxon>Ferrovibrio</taxon>
    </lineage>
</organism>
<evidence type="ECO:0000259" key="3">
    <source>
        <dbReference type="Pfam" id="PF01370"/>
    </source>
</evidence>
<dbReference type="PANTHER" id="PTHR43103">
    <property type="entry name" value="NUCLEOSIDE-DIPHOSPHATE-SUGAR EPIMERASE"/>
    <property type="match status" value="1"/>
</dbReference>
<dbReference type="RefSeq" id="WP_144258180.1">
    <property type="nucleotide sequence ID" value="NZ_CP041636.1"/>
</dbReference>
<evidence type="ECO:0000313" key="4">
    <source>
        <dbReference type="EMBL" id="QDO99184.1"/>
    </source>
</evidence>
<keyword evidence="1" id="KW-0521">NADP</keyword>
<dbReference type="GO" id="GO:0016491">
    <property type="term" value="F:oxidoreductase activity"/>
    <property type="evidence" value="ECO:0007669"/>
    <property type="project" value="InterPro"/>
</dbReference>
<dbReference type="Gene3D" id="3.90.25.10">
    <property type="entry name" value="UDP-galactose 4-epimerase, domain 1"/>
    <property type="match status" value="1"/>
</dbReference>
<sequence>MLNVVITGGAGFIGQKLAAELLRRGKLTGPSGQPEEINQIILFDVVKAAGPQDPRVTTLAGDIGDHAEILKLIGHNTHSVFHLAAIVSSGAEADFEGGYRVNLEGTRNVLEACRAITTHTPRLVFASSVAVYGGDDLPKTVTDQTAQRPTTSYGVQKLSGELLINDYSRKGFVDGRSIRLPTIMVRPGKPNKAASTWASSMIREPLSGVDAICPVRPDSPMACLSPRHTIDAFIRAHDLPAEKFGKDRALLLSGIRVTAGEMAAAVERATPALRGANRKVGTIHWTPDTAIQKIVDGWPGATSSERARTMGFTVDASIDEIVQSFIADDLDNQIKSLQSS</sequence>
<proteinExistence type="predicted"/>
<dbReference type="Gene3D" id="3.40.50.720">
    <property type="entry name" value="NAD(P)-binding Rossmann-like Domain"/>
    <property type="match status" value="1"/>
</dbReference>
<dbReference type="CDD" id="cd05238">
    <property type="entry name" value="Gne_like_SDR_e"/>
    <property type="match status" value="1"/>
</dbReference>
<dbReference type="InterPro" id="IPR036291">
    <property type="entry name" value="NAD(P)-bd_dom_sf"/>
</dbReference>
<feature type="domain" description="NAD-dependent epimerase/dehydratase" evidence="3">
    <location>
        <begin position="4"/>
        <end position="204"/>
    </location>
</feature>
<evidence type="ECO:0000313" key="5">
    <source>
        <dbReference type="Proteomes" id="UP000317496"/>
    </source>
</evidence>
<protein>
    <submittedName>
        <fullName evidence="4">SDR family oxidoreductase</fullName>
    </submittedName>
</protein>
<dbReference type="AlphaFoldDB" id="A0A516H5W0"/>
<keyword evidence="2" id="KW-0119">Carbohydrate metabolism</keyword>
<name>A0A516H5W0_9PROT</name>
<dbReference type="SUPFAM" id="SSF51735">
    <property type="entry name" value="NAD(P)-binding Rossmann-fold domains"/>
    <property type="match status" value="1"/>
</dbReference>
<dbReference type="KEGG" id="fer:FNB15_18730"/>
<dbReference type="Pfam" id="PF01370">
    <property type="entry name" value="Epimerase"/>
    <property type="match status" value="1"/>
</dbReference>
<keyword evidence="5" id="KW-1185">Reference proteome</keyword>
<reference evidence="4 5" key="1">
    <citation type="submission" date="2019-07" db="EMBL/GenBank/DDBJ databases">
        <title>Genome sequencing for Ferrovibrio sp. K5.</title>
        <authorList>
            <person name="Park S.-J."/>
        </authorList>
    </citation>
    <scope>NUCLEOTIDE SEQUENCE [LARGE SCALE GENOMIC DNA]</scope>
    <source>
        <strain evidence="4 5">K5</strain>
    </source>
</reference>
<gene>
    <name evidence="4" type="ORF">FNB15_18730</name>
</gene>
<dbReference type="Proteomes" id="UP000317496">
    <property type="component" value="Chromosome"/>
</dbReference>
<dbReference type="PANTHER" id="PTHR43103:SF3">
    <property type="entry name" value="ADP-L-GLYCERO-D-MANNO-HEPTOSE-6-EPIMERASE"/>
    <property type="match status" value="1"/>
</dbReference>
<dbReference type="InterPro" id="IPR001509">
    <property type="entry name" value="Epimerase_deHydtase"/>
</dbReference>
<dbReference type="NCBIfam" id="NF043036">
    <property type="entry name" value="ErythonDh"/>
    <property type="match status" value="1"/>
</dbReference>
<dbReference type="OrthoDB" id="9801056at2"/>
<dbReference type="EMBL" id="CP041636">
    <property type="protein sequence ID" value="QDO99184.1"/>
    <property type="molecule type" value="Genomic_DNA"/>
</dbReference>